<feature type="compositionally biased region" description="Pro residues" evidence="1">
    <location>
        <begin position="85"/>
        <end position="94"/>
    </location>
</feature>
<evidence type="ECO:0000256" key="1">
    <source>
        <dbReference type="SAM" id="MobiDB-lite"/>
    </source>
</evidence>
<evidence type="ECO:0000313" key="4">
    <source>
        <dbReference type="Proteomes" id="UP000182841"/>
    </source>
</evidence>
<feature type="signal peptide" evidence="2">
    <location>
        <begin position="1"/>
        <end position="33"/>
    </location>
</feature>
<keyword evidence="2" id="KW-0732">Signal</keyword>
<dbReference type="EMBL" id="FOGO01000003">
    <property type="protein sequence ID" value="SER67042.1"/>
    <property type="molecule type" value="Genomic_DNA"/>
</dbReference>
<proteinExistence type="predicted"/>
<reference evidence="4" key="1">
    <citation type="submission" date="2016-10" db="EMBL/GenBank/DDBJ databases">
        <authorList>
            <person name="Varghese N."/>
            <person name="Submissions S."/>
        </authorList>
    </citation>
    <scope>NUCLEOTIDE SEQUENCE [LARGE SCALE GENOMIC DNA]</scope>
    <source>
        <strain evidence="4">CGMCC 4.6825</strain>
    </source>
</reference>
<gene>
    <name evidence="3" type="ORF">SAMN05421870_103278</name>
</gene>
<dbReference type="Proteomes" id="UP000182841">
    <property type="component" value="Unassembled WGS sequence"/>
</dbReference>
<dbReference type="AlphaFoldDB" id="A0A1H9R2V2"/>
<organism evidence="3 4">
    <name type="scientific">Streptomyces qinglanensis</name>
    <dbReference type="NCBI Taxonomy" id="943816"/>
    <lineage>
        <taxon>Bacteria</taxon>
        <taxon>Bacillati</taxon>
        <taxon>Actinomycetota</taxon>
        <taxon>Actinomycetes</taxon>
        <taxon>Kitasatosporales</taxon>
        <taxon>Streptomycetaceae</taxon>
        <taxon>Streptomyces</taxon>
    </lineage>
</organism>
<name>A0A1H9R2V2_9ACTN</name>
<sequence length="140" mass="14290">MQRNARARSRRTASALLALVWGALLLVPGTAAALPGPGDAPAAAVTTVDREAHHGAQKPAFHADSRPGPVAHDATADAPHEARPPGHPAHPPALPAAVPAAAALPLHGRLAGRPVQERAPPPSWYDPRTSRGPPAAPLDV</sequence>
<evidence type="ECO:0000256" key="2">
    <source>
        <dbReference type="SAM" id="SignalP"/>
    </source>
</evidence>
<feature type="region of interest" description="Disordered" evidence="1">
    <location>
        <begin position="49"/>
        <end position="140"/>
    </location>
</feature>
<evidence type="ECO:0000313" key="3">
    <source>
        <dbReference type="EMBL" id="SER67042.1"/>
    </source>
</evidence>
<feature type="chain" id="PRO_5010231276" evidence="2">
    <location>
        <begin position="34"/>
        <end position="140"/>
    </location>
</feature>
<feature type="compositionally biased region" description="Low complexity" evidence="1">
    <location>
        <begin position="95"/>
        <end position="107"/>
    </location>
</feature>
<keyword evidence="4" id="KW-1185">Reference proteome</keyword>
<protein>
    <submittedName>
        <fullName evidence="3">Uncharacterized protein</fullName>
    </submittedName>
</protein>
<feature type="compositionally biased region" description="Basic and acidic residues" evidence="1">
    <location>
        <begin position="74"/>
        <end position="84"/>
    </location>
</feature>
<accession>A0A1H9R2V2</accession>
<dbReference type="RefSeq" id="WP_074999536.1">
    <property type="nucleotide sequence ID" value="NZ_FOGO01000003.1"/>
</dbReference>